<proteinExistence type="predicted"/>
<dbReference type="GeneID" id="75182926"/>
<feature type="region of interest" description="Disordered" evidence="1">
    <location>
        <begin position="71"/>
        <end position="181"/>
    </location>
</feature>
<feature type="transmembrane region" description="Helical" evidence="2">
    <location>
        <begin position="286"/>
        <end position="312"/>
    </location>
</feature>
<dbReference type="EMBL" id="RCIY01000046">
    <property type="protein sequence ID" value="TGG84765.1"/>
    <property type="molecule type" value="Genomic_DNA"/>
</dbReference>
<evidence type="ECO:0000256" key="1">
    <source>
        <dbReference type="SAM" id="MobiDB-lite"/>
    </source>
</evidence>
<dbReference type="AlphaFoldDB" id="A0A6C1C443"/>
<feature type="compositionally biased region" description="Basic and acidic residues" evidence="1">
    <location>
        <begin position="110"/>
        <end position="127"/>
    </location>
</feature>
<dbReference type="Proteomes" id="UP000298111">
    <property type="component" value="Unassembled WGS sequence"/>
</dbReference>
<keyword evidence="2" id="KW-0472">Membrane</keyword>
<evidence type="ECO:0000313" key="3">
    <source>
        <dbReference type="EMBL" id="TGG84765.1"/>
    </source>
</evidence>
<reference evidence="3 4" key="1">
    <citation type="submission" date="2018-10" db="EMBL/GenBank/DDBJ databases">
        <title>Isolation of pseudouridimycin from Streptomyces albus DSM 40763.</title>
        <authorList>
            <person name="Rosenqvist P."/>
            <person name="Metsae-Ketelae M."/>
            <person name="Virta P."/>
        </authorList>
    </citation>
    <scope>NUCLEOTIDE SEQUENCE [LARGE SCALE GENOMIC DNA]</scope>
    <source>
        <strain evidence="3 4">DSM 40763</strain>
    </source>
</reference>
<feature type="compositionally biased region" description="Low complexity" evidence="1">
    <location>
        <begin position="228"/>
        <end position="249"/>
    </location>
</feature>
<keyword evidence="2" id="KW-1133">Transmembrane helix</keyword>
<name>A0A6C1C443_9ACTN</name>
<evidence type="ECO:0000313" key="4">
    <source>
        <dbReference type="Proteomes" id="UP000298111"/>
    </source>
</evidence>
<feature type="region of interest" description="Disordered" evidence="1">
    <location>
        <begin position="210"/>
        <end position="251"/>
    </location>
</feature>
<dbReference type="RefSeq" id="WP_016472405.1">
    <property type="nucleotide sequence ID" value="NZ_BBQG01000023.1"/>
</dbReference>
<accession>A0A6C1C443</accession>
<comment type="caution">
    <text evidence="3">The sequence shown here is derived from an EMBL/GenBank/DDBJ whole genome shotgun (WGS) entry which is preliminary data.</text>
</comment>
<keyword evidence="2" id="KW-0812">Transmembrane</keyword>
<feature type="compositionally biased region" description="Pro residues" evidence="1">
    <location>
        <begin position="80"/>
        <end position="90"/>
    </location>
</feature>
<evidence type="ECO:0000256" key="2">
    <source>
        <dbReference type="SAM" id="Phobius"/>
    </source>
</evidence>
<sequence length="393" mass="39851">MGIESDQLVFDYLSRVGDLAHSTRMSAAERARLVGGLRGEIDKARAAEGGAVTKAAVRKILDRIGRPEDVVAAAAGGESPRPPTPSPSPSAPSGATGADTPPSRPAFPFRRRDDKGDGDGKGGKDGKGATVGSVGGGPEVPLPHRPSVPAQRTGTPTAAFGASSPHLASLDELGPEDTDPDWWRVDTGPFGSGPGAGTMAAGGPVPGFTGGIELPEILKPPPGDGDKSAAPSAPAAPGAEGGAQPVEQVVPPPAKATGLGALLLWRRGLRGNKGERVGRRGGFVELAAAALLVAGAVIGSLVPLAAGWLAAWWSPRLSRTEAKWATLGMPGIVAAAGGVWLWGRMEGRWGERIAQGGDALGTALGDTFPVLLRAAAVASAVYLIWRSRRPTEA</sequence>
<feature type="transmembrane region" description="Helical" evidence="2">
    <location>
        <begin position="324"/>
        <end position="343"/>
    </location>
</feature>
<organism evidence="3 4">
    <name type="scientific">Streptomyces albus</name>
    <dbReference type="NCBI Taxonomy" id="1888"/>
    <lineage>
        <taxon>Bacteria</taxon>
        <taxon>Bacillati</taxon>
        <taxon>Actinomycetota</taxon>
        <taxon>Actinomycetes</taxon>
        <taxon>Kitasatosporales</taxon>
        <taxon>Streptomycetaceae</taxon>
        <taxon>Streptomyces</taxon>
    </lineage>
</organism>
<protein>
    <submittedName>
        <fullName evidence="3">Uncharacterized protein</fullName>
    </submittedName>
</protein>
<feature type="transmembrane region" description="Helical" evidence="2">
    <location>
        <begin position="363"/>
        <end position="385"/>
    </location>
</feature>
<gene>
    <name evidence="3" type="ORF">D8771_13135</name>
</gene>